<dbReference type="SMART" id="SM00903">
    <property type="entry name" value="Flavin_Reduct"/>
    <property type="match status" value="1"/>
</dbReference>
<name>A0A101FJS5_9BACT</name>
<evidence type="ECO:0000256" key="3">
    <source>
        <dbReference type="ARBA" id="ARBA00038054"/>
    </source>
</evidence>
<proteinExistence type="inferred from homology"/>
<dbReference type="InterPro" id="IPR052174">
    <property type="entry name" value="Flavoredoxin"/>
</dbReference>
<organism evidence="5 6">
    <name type="scientific">Thermodesulfobacterium commune</name>
    <dbReference type="NCBI Taxonomy" id="1741"/>
    <lineage>
        <taxon>Bacteria</taxon>
        <taxon>Pseudomonadati</taxon>
        <taxon>Thermodesulfobacteriota</taxon>
        <taxon>Thermodesulfobacteria</taxon>
        <taxon>Thermodesulfobacteriales</taxon>
        <taxon>Thermodesulfobacteriaceae</taxon>
        <taxon>Thermodesulfobacterium</taxon>
    </lineage>
</organism>
<gene>
    <name evidence="5" type="ORF">DCE01_00490</name>
</gene>
<keyword evidence="2" id="KW-0285">Flavoprotein</keyword>
<comment type="cofactor">
    <cofactor evidence="1">
        <name>FMN</name>
        <dbReference type="ChEBI" id="CHEBI:58210"/>
    </cofactor>
</comment>
<evidence type="ECO:0000256" key="2">
    <source>
        <dbReference type="ARBA" id="ARBA00022630"/>
    </source>
</evidence>
<dbReference type="GO" id="GO:0016646">
    <property type="term" value="F:oxidoreductase activity, acting on the CH-NH group of donors, NAD or NADP as acceptor"/>
    <property type="evidence" value="ECO:0007669"/>
    <property type="project" value="UniProtKB-ARBA"/>
</dbReference>
<evidence type="ECO:0000313" key="6">
    <source>
        <dbReference type="Proteomes" id="UP000257240"/>
    </source>
</evidence>
<dbReference type="EMBL" id="DLVE01000006">
    <property type="protein sequence ID" value="HAA83263.1"/>
    <property type="molecule type" value="Genomic_DNA"/>
</dbReference>
<dbReference type="InterPro" id="IPR002563">
    <property type="entry name" value="Flavin_Rdtase-like_dom"/>
</dbReference>
<comment type="similarity">
    <text evidence="3">Belongs to the flavoredoxin family.</text>
</comment>
<dbReference type="Proteomes" id="UP000257240">
    <property type="component" value="Unassembled WGS sequence"/>
</dbReference>
<dbReference type="SUPFAM" id="SSF50475">
    <property type="entry name" value="FMN-binding split barrel"/>
    <property type="match status" value="1"/>
</dbReference>
<protein>
    <submittedName>
        <fullName evidence="5">Flavin reductase family protein</fullName>
    </submittedName>
</protein>
<sequence>MKFYRALHPRPAVIVGSGNVEQGKTNLMACSWITPISVEPPTIGFACATKHYTKELIDKYQAFSVNITEDYELIFKVGSVKGREIDKIKKFAIKTKPSPNFKLPLLEKSMATFECKVLEGIEVGDHVFYIGEVLFWEAKDFDEEGFKEFWKLPLHKTGRFFVFCDKKVYMVK</sequence>
<dbReference type="PANTHER" id="PTHR43567">
    <property type="entry name" value="FLAVOREDOXIN-RELATED-RELATED"/>
    <property type="match status" value="1"/>
</dbReference>
<dbReference type="AlphaFoldDB" id="A0A101FJS5"/>
<dbReference type="Pfam" id="PF01613">
    <property type="entry name" value="Flavin_Reduct"/>
    <property type="match status" value="1"/>
</dbReference>
<evidence type="ECO:0000259" key="4">
    <source>
        <dbReference type="SMART" id="SM00903"/>
    </source>
</evidence>
<dbReference type="PANTHER" id="PTHR43567:SF1">
    <property type="entry name" value="FLAVOREDOXIN"/>
    <property type="match status" value="1"/>
</dbReference>
<evidence type="ECO:0000313" key="5">
    <source>
        <dbReference type="EMBL" id="HAA83263.1"/>
    </source>
</evidence>
<comment type="caution">
    <text evidence="5">The sequence shown here is derived from an EMBL/GenBank/DDBJ whole genome shotgun (WGS) entry which is preliminary data.</text>
</comment>
<accession>A0A101FJS5</accession>
<dbReference type="RefSeq" id="WP_051754469.1">
    <property type="nucleotide sequence ID" value="NZ_DAINLL010000013.1"/>
</dbReference>
<dbReference type="Gene3D" id="2.30.110.10">
    <property type="entry name" value="Electron Transport, Fmn-binding Protein, Chain A"/>
    <property type="match status" value="1"/>
</dbReference>
<dbReference type="GO" id="GO:0010181">
    <property type="term" value="F:FMN binding"/>
    <property type="evidence" value="ECO:0007669"/>
    <property type="project" value="InterPro"/>
</dbReference>
<dbReference type="InterPro" id="IPR012349">
    <property type="entry name" value="Split_barrel_FMN-bd"/>
</dbReference>
<reference evidence="5 6" key="1">
    <citation type="journal article" date="2018" name="Nat. Biotechnol.">
        <title>A standardized bacterial taxonomy based on genome phylogeny substantially revises the tree of life.</title>
        <authorList>
            <person name="Parks D.H."/>
            <person name="Chuvochina M."/>
            <person name="Waite D.W."/>
            <person name="Rinke C."/>
            <person name="Skarshewski A."/>
            <person name="Chaumeil P.A."/>
            <person name="Hugenholtz P."/>
        </authorList>
    </citation>
    <scope>NUCLEOTIDE SEQUENCE [LARGE SCALE GENOMIC DNA]</scope>
    <source>
        <strain evidence="5">UBA12529</strain>
    </source>
</reference>
<feature type="domain" description="Flavin reductase like" evidence="4">
    <location>
        <begin position="5"/>
        <end position="151"/>
    </location>
</feature>
<evidence type="ECO:0000256" key="1">
    <source>
        <dbReference type="ARBA" id="ARBA00001917"/>
    </source>
</evidence>